<dbReference type="InterPro" id="IPR017871">
    <property type="entry name" value="ABC_transporter-like_CS"/>
</dbReference>
<dbReference type="InterPro" id="IPR003593">
    <property type="entry name" value="AAA+_ATPase"/>
</dbReference>
<dbReference type="PANTHER" id="PTHR42798:SF2">
    <property type="entry name" value="ABC TRANSPORTER ATP-BINDING PROTEIN MG467-RELATED"/>
    <property type="match status" value="1"/>
</dbReference>
<accession>A0ABW1XEI6</accession>
<keyword evidence="7" id="KW-1185">Reference proteome</keyword>
<dbReference type="PROSITE" id="PS50893">
    <property type="entry name" value="ABC_TRANSPORTER_2"/>
    <property type="match status" value="1"/>
</dbReference>
<gene>
    <name evidence="6" type="ORF">ACFP85_00560</name>
</gene>
<dbReference type="InterPro" id="IPR027417">
    <property type="entry name" value="P-loop_NTPase"/>
</dbReference>
<dbReference type="InterPro" id="IPR003439">
    <property type="entry name" value="ABC_transporter-like_ATP-bd"/>
</dbReference>
<evidence type="ECO:0000313" key="7">
    <source>
        <dbReference type="Proteomes" id="UP001596364"/>
    </source>
</evidence>
<keyword evidence="2" id="KW-0813">Transport</keyword>
<keyword evidence="3" id="KW-0547">Nucleotide-binding</keyword>
<proteinExistence type="inferred from homology"/>
<keyword evidence="4 6" id="KW-0067">ATP-binding</keyword>
<dbReference type="PROSITE" id="PS00211">
    <property type="entry name" value="ABC_TRANSPORTER_1"/>
    <property type="match status" value="1"/>
</dbReference>
<evidence type="ECO:0000256" key="3">
    <source>
        <dbReference type="ARBA" id="ARBA00022741"/>
    </source>
</evidence>
<dbReference type="Gene3D" id="3.40.50.300">
    <property type="entry name" value="P-loop containing nucleotide triphosphate hydrolases"/>
    <property type="match status" value="1"/>
</dbReference>
<dbReference type="GO" id="GO:0005524">
    <property type="term" value="F:ATP binding"/>
    <property type="evidence" value="ECO:0007669"/>
    <property type="project" value="UniProtKB-KW"/>
</dbReference>
<evidence type="ECO:0000259" key="5">
    <source>
        <dbReference type="PROSITE" id="PS50893"/>
    </source>
</evidence>
<evidence type="ECO:0000313" key="6">
    <source>
        <dbReference type="EMBL" id="MFC6438652.1"/>
    </source>
</evidence>
<organism evidence="6 7">
    <name type="scientific">Pseudobowmanella zhangzhouensis</name>
    <dbReference type="NCBI Taxonomy" id="1537679"/>
    <lineage>
        <taxon>Bacteria</taxon>
        <taxon>Pseudomonadati</taxon>
        <taxon>Pseudomonadota</taxon>
        <taxon>Gammaproteobacteria</taxon>
        <taxon>Alteromonadales</taxon>
        <taxon>Alteromonadaceae</taxon>
    </lineage>
</organism>
<reference evidence="7" key="1">
    <citation type="journal article" date="2019" name="Int. J. Syst. Evol. Microbiol.">
        <title>The Global Catalogue of Microorganisms (GCM) 10K type strain sequencing project: providing services to taxonomists for standard genome sequencing and annotation.</title>
        <authorList>
            <consortium name="The Broad Institute Genomics Platform"/>
            <consortium name="The Broad Institute Genome Sequencing Center for Infectious Disease"/>
            <person name="Wu L."/>
            <person name="Ma J."/>
        </authorList>
    </citation>
    <scope>NUCLEOTIDE SEQUENCE [LARGE SCALE GENOMIC DNA]</scope>
    <source>
        <strain evidence="7">CGMCC 1.16031</strain>
    </source>
</reference>
<sequence length="221" mass="24418">MIKLQQVNKWFKSGEDRLHVLNDINLQIDAGDYLSIMGPSGSGKSTLLNMLGLLDVFDSGEYWLNDVATHQLSEEQRADVRGQQIGFIFQNFQLINRLTAAENVALPLMLANMDKAERQHTVSGVLSQVGLADRMHHLPGQLSGGQLQRVAIARAIVQQPALILADEPTGNLDQHAGHDIITLLESLNQQGQTIVMVTHDQDMGARAKRHIRMVDGVLSEE</sequence>
<dbReference type="Proteomes" id="UP001596364">
    <property type="component" value="Unassembled WGS sequence"/>
</dbReference>
<dbReference type="EMBL" id="JBHSUS010000001">
    <property type="protein sequence ID" value="MFC6438652.1"/>
    <property type="molecule type" value="Genomic_DNA"/>
</dbReference>
<dbReference type="SMART" id="SM00382">
    <property type="entry name" value="AAA"/>
    <property type="match status" value="1"/>
</dbReference>
<dbReference type="RefSeq" id="WP_131259462.1">
    <property type="nucleotide sequence ID" value="NZ_JBHSUS010000001.1"/>
</dbReference>
<protein>
    <submittedName>
        <fullName evidence="6">ABC transporter ATP-binding protein</fullName>
    </submittedName>
</protein>
<comment type="similarity">
    <text evidence="1">Belongs to the ABC transporter superfamily.</text>
</comment>
<feature type="domain" description="ABC transporter" evidence="5">
    <location>
        <begin position="2"/>
        <end position="221"/>
    </location>
</feature>
<dbReference type="PANTHER" id="PTHR42798">
    <property type="entry name" value="LIPOPROTEIN-RELEASING SYSTEM ATP-BINDING PROTEIN LOLD"/>
    <property type="match status" value="1"/>
</dbReference>
<dbReference type="SUPFAM" id="SSF52540">
    <property type="entry name" value="P-loop containing nucleoside triphosphate hydrolases"/>
    <property type="match status" value="1"/>
</dbReference>
<comment type="caution">
    <text evidence="6">The sequence shown here is derived from an EMBL/GenBank/DDBJ whole genome shotgun (WGS) entry which is preliminary data.</text>
</comment>
<name>A0ABW1XEI6_9ALTE</name>
<evidence type="ECO:0000256" key="1">
    <source>
        <dbReference type="ARBA" id="ARBA00005417"/>
    </source>
</evidence>
<evidence type="ECO:0000256" key="2">
    <source>
        <dbReference type="ARBA" id="ARBA00022448"/>
    </source>
</evidence>
<dbReference type="Pfam" id="PF00005">
    <property type="entry name" value="ABC_tran"/>
    <property type="match status" value="1"/>
</dbReference>
<dbReference type="CDD" id="cd03255">
    <property type="entry name" value="ABC_MJ0796_LolCDE_FtsE"/>
    <property type="match status" value="1"/>
</dbReference>
<evidence type="ECO:0000256" key="4">
    <source>
        <dbReference type="ARBA" id="ARBA00022840"/>
    </source>
</evidence>
<dbReference type="InterPro" id="IPR017911">
    <property type="entry name" value="MacB-like_ATP-bd"/>
</dbReference>